<dbReference type="PROSITE" id="PS00584">
    <property type="entry name" value="PFKB_KINASES_2"/>
    <property type="match status" value="1"/>
</dbReference>
<keyword evidence="1" id="KW-0808">Transferase</keyword>
<dbReference type="PANTHER" id="PTHR10584">
    <property type="entry name" value="SUGAR KINASE"/>
    <property type="match status" value="1"/>
</dbReference>
<evidence type="ECO:0000313" key="4">
    <source>
        <dbReference type="EMBL" id="GAG04588.1"/>
    </source>
</evidence>
<dbReference type="Gene3D" id="3.40.1190.20">
    <property type="match status" value="1"/>
</dbReference>
<feature type="domain" description="Carbohydrate kinase PfkB" evidence="3">
    <location>
        <begin position="19"/>
        <end position="177"/>
    </location>
</feature>
<dbReference type="Pfam" id="PF00294">
    <property type="entry name" value="PfkB"/>
    <property type="match status" value="1"/>
</dbReference>
<accession>X0UWA3</accession>
<dbReference type="SUPFAM" id="SSF53613">
    <property type="entry name" value="Ribokinase-like"/>
    <property type="match status" value="1"/>
</dbReference>
<feature type="non-terminal residue" evidence="4">
    <location>
        <position position="1"/>
    </location>
</feature>
<dbReference type="InterPro" id="IPR029056">
    <property type="entry name" value="Ribokinase-like"/>
</dbReference>
<sequence>TTEHIDRAQEVIREAAVLVCQLEGPVDTFAYALQTAHSLGVTTLLDPAPARPLTEEMYHNTDIIAPNESETEILTGIKVDTLDNASKAGHELLQRGVRVAIIKLGGRGCLYVTADKEIHFPAPKVDVADVTGAGDAFAGGLTVALAEGRSVEEAIQFATCVAALSVTKVGVVNALPSREEADRLMAATFPAS</sequence>
<evidence type="ECO:0000256" key="2">
    <source>
        <dbReference type="ARBA" id="ARBA00022777"/>
    </source>
</evidence>
<dbReference type="InterPro" id="IPR011611">
    <property type="entry name" value="PfkB_dom"/>
</dbReference>
<dbReference type="EMBL" id="BARS01020205">
    <property type="protein sequence ID" value="GAG04588.1"/>
    <property type="molecule type" value="Genomic_DNA"/>
</dbReference>
<organism evidence="4">
    <name type="scientific">marine sediment metagenome</name>
    <dbReference type="NCBI Taxonomy" id="412755"/>
    <lineage>
        <taxon>unclassified sequences</taxon>
        <taxon>metagenomes</taxon>
        <taxon>ecological metagenomes</taxon>
    </lineage>
</organism>
<evidence type="ECO:0000259" key="3">
    <source>
        <dbReference type="Pfam" id="PF00294"/>
    </source>
</evidence>
<proteinExistence type="predicted"/>
<dbReference type="GO" id="GO:0016301">
    <property type="term" value="F:kinase activity"/>
    <property type="evidence" value="ECO:0007669"/>
    <property type="project" value="UniProtKB-KW"/>
</dbReference>
<name>X0UWA3_9ZZZZ</name>
<dbReference type="GO" id="GO:0005829">
    <property type="term" value="C:cytosol"/>
    <property type="evidence" value="ECO:0007669"/>
    <property type="project" value="TreeGrafter"/>
</dbReference>
<gene>
    <name evidence="4" type="ORF">S01H1_32617</name>
</gene>
<keyword evidence="2" id="KW-0418">Kinase</keyword>
<dbReference type="AlphaFoldDB" id="X0UWA3"/>
<evidence type="ECO:0000256" key="1">
    <source>
        <dbReference type="ARBA" id="ARBA00022679"/>
    </source>
</evidence>
<reference evidence="4" key="1">
    <citation type="journal article" date="2014" name="Front. Microbiol.">
        <title>High frequency of phylogenetically diverse reductive dehalogenase-homologous genes in deep subseafloor sedimentary metagenomes.</title>
        <authorList>
            <person name="Kawai M."/>
            <person name="Futagami T."/>
            <person name="Toyoda A."/>
            <person name="Takaki Y."/>
            <person name="Nishi S."/>
            <person name="Hori S."/>
            <person name="Arai W."/>
            <person name="Tsubouchi T."/>
            <person name="Morono Y."/>
            <person name="Uchiyama I."/>
            <person name="Ito T."/>
            <person name="Fujiyama A."/>
            <person name="Inagaki F."/>
            <person name="Takami H."/>
        </authorList>
    </citation>
    <scope>NUCLEOTIDE SEQUENCE</scope>
    <source>
        <strain evidence="4">Expedition CK06-06</strain>
    </source>
</reference>
<dbReference type="InterPro" id="IPR002173">
    <property type="entry name" value="Carboh/pur_kinase_PfkB_CS"/>
</dbReference>
<comment type="caution">
    <text evidence="4">The sequence shown here is derived from an EMBL/GenBank/DDBJ whole genome shotgun (WGS) entry which is preliminary data.</text>
</comment>
<dbReference type="PANTHER" id="PTHR10584:SF166">
    <property type="entry name" value="RIBOKINASE"/>
    <property type="match status" value="1"/>
</dbReference>
<protein>
    <recommendedName>
        <fullName evidence="3">Carbohydrate kinase PfkB domain-containing protein</fullName>
    </recommendedName>
</protein>